<dbReference type="SUPFAM" id="SSF53067">
    <property type="entry name" value="Actin-like ATPase domain"/>
    <property type="match status" value="1"/>
</dbReference>
<dbReference type="GO" id="GO:0005524">
    <property type="term" value="F:ATP binding"/>
    <property type="evidence" value="ECO:0007669"/>
    <property type="project" value="UniProtKB-KW"/>
</dbReference>
<dbReference type="Gene3D" id="3.30.420.40">
    <property type="match status" value="2"/>
</dbReference>
<organism evidence="10 11">
    <name type="scientific">Maritimibacter fusiformis</name>
    <dbReference type="NCBI Taxonomy" id="2603819"/>
    <lineage>
        <taxon>Bacteria</taxon>
        <taxon>Pseudomonadati</taxon>
        <taxon>Pseudomonadota</taxon>
        <taxon>Alphaproteobacteria</taxon>
        <taxon>Rhodobacterales</taxon>
        <taxon>Roseobacteraceae</taxon>
        <taxon>Maritimibacter</taxon>
    </lineage>
</organism>
<keyword evidence="8" id="KW-0119">Carbohydrate metabolism</keyword>
<evidence type="ECO:0000256" key="5">
    <source>
        <dbReference type="ARBA" id="ARBA00022777"/>
    </source>
</evidence>
<evidence type="ECO:0000313" key="10">
    <source>
        <dbReference type="EMBL" id="TYB82387.1"/>
    </source>
</evidence>
<gene>
    <name evidence="10" type="ORF">FVF75_06630</name>
</gene>
<dbReference type="PANTHER" id="PTHR18964:SF162">
    <property type="entry name" value="N-ACETYL-D-GLUCOSAMINE KINASE"/>
    <property type="match status" value="1"/>
</dbReference>
<proteinExistence type="predicted"/>
<dbReference type="EMBL" id="VSIY01000004">
    <property type="protein sequence ID" value="TYB82387.1"/>
    <property type="molecule type" value="Genomic_DNA"/>
</dbReference>
<evidence type="ECO:0000256" key="6">
    <source>
        <dbReference type="ARBA" id="ARBA00022833"/>
    </source>
</evidence>
<evidence type="ECO:0000256" key="7">
    <source>
        <dbReference type="ARBA" id="ARBA00022840"/>
    </source>
</evidence>
<evidence type="ECO:0000256" key="2">
    <source>
        <dbReference type="ARBA" id="ARBA00022679"/>
    </source>
</evidence>
<dbReference type="CDD" id="cd24057">
    <property type="entry name" value="ASKHA_NBD_ROK_NAGK"/>
    <property type="match status" value="1"/>
</dbReference>
<evidence type="ECO:0000256" key="9">
    <source>
        <dbReference type="ARBA" id="ARBA00049065"/>
    </source>
</evidence>
<protein>
    <recommendedName>
        <fullName evidence="1">N-acetylglucosamine kinase</fullName>
        <ecNumber evidence="1">2.7.1.59</ecNumber>
    </recommendedName>
</protein>
<reference evidence="10 11" key="1">
    <citation type="submission" date="2019-08" db="EMBL/GenBank/DDBJ databases">
        <title>Identification of a novel species of the genus Boseongicola.</title>
        <authorList>
            <person name="Zhang X.-Q."/>
        </authorList>
    </citation>
    <scope>NUCLEOTIDE SEQUENCE [LARGE SCALE GENOMIC DNA]</scope>
    <source>
        <strain evidence="10 11">HY14</strain>
    </source>
</reference>
<sequence length="307" mass="31928">MGSEPMLCGGIDIGGTKIEARLFRGAAAETVEVRRIATPKLAFVALLEAIVEQVRWLESLDPAPFPIGLSLAGVIDPETGIGYAANIPVTGYALGRELGQATGRDLPIVNDCMAFAFSEANGGAGDGARSVMGLILGTGVGGGICIDGQLPHRHGGLAVEIGHLGLPAQALARHDLPLFKCGCGREGCMETCVSGTGIANLAEWRLGNRMRAEDLVAAGTDEAAAVLDLWQDLAGDCLYAIQIMLDPDRIVLGGGLSKLPDVIGRLTRSLEAKRMGSVRLPEITLARHGDSSGARGAALTARTEWPT</sequence>
<keyword evidence="11" id="KW-1185">Reference proteome</keyword>
<keyword evidence="4" id="KW-0547">Nucleotide-binding</keyword>
<dbReference type="RefSeq" id="WP_148377150.1">
    <property type="nucleotide sequence ID" value="NZ_VSIY01000004.1"/>
</dbReference>
<evidence type="ECO:0000313" key="11">
    <source>
        <dbReference type="Proteomes" id="UP000322080"/>
    </source>
</evidence>
<name>A0A5D0RL74_9RHOB</name>
<comment type="caution">
    <text evidence="10">The sequence shown here is derived from an EMBL/GenBank/DDBJ whole genome shotgun (WGS) entry which is preliminary data.</text>
</comment>
<keyword evidence="6" id="KW-0862">Zinc</keyword>
<dbReference type="EC" id="2.7.1.59" evidence="1"/>
<evidence type="ECO:0000256" key="3">
    <source>
        <dbReference type="ARBA" id="ARBA00022723"/>
    </source>
</evidence>
<comment type="catalytic activity">
    <reaction evidence="9">
        <text>N-acetyl-D-glucosamine + ATP = N-acetyl-D-glucosamine 6-phosphate + ADP + H(+)</text>
        <dbReference type="Rhea" id="RHEA:17417"/>
        <dbReference type="ChEBI" id="CHEBI:15378"/>
        <dbReference type="ChEBI" id="CHEBI:30616"/>
        <dbReference type="ChEBI" id="CHEBI:57513"/>
        <dbReference type="ChEBI" id="CHEBI:456216"/>
        <dbReference type="ChEBI" id="CHEBI:506227"/>
        <dbReference type="EC" id="2.7.1.59"/>
    </reaction>
</comment>
<dbReference type="GO" id="GO:0045127">
    <property type="term" value="F:N-acetylglucosamine kinase activity"/>
    <property type="evidence" value="ECO:0007669"/>
    <property type="project" value="UniProtKB-EC"/>
</dbReference>
<keyword evidence="3" id="KW-0479">Metal-binding</keyword>
<evidence type="ECO:0000256" key="1">
    <source>
        <dbReference type="ARBA" id="ARBA00012122"/>
    </source>
</evidence>
<evidence type="ECO:0000256" key="4">
    <source>
        <dbReference type="ARBA" id="ARBA00022741"/>
    </source>
</evidence>
<dbReference type="PANTHER" id="PTHR18964">
    <property type="entry name" value="ROK (REPRESSOR, ORF, KINASE) FAMILY"/>
    <property type="match status" value="1"/>
</dbReference>
<dbReference type="AlphaFoldDB" id="A0A5D0RL74"/>
<keyword evidence="2" id="KW-0808">Transferase</keyword>
<dbReference type="Proteomes" id="UP000322080">
    <property type="component" value="Unassembled WGS sequence"/>
</dbReference>
<accession>A0A5D0RL74</accession>
<evidence type="ECO:0000256" key="8">
    <source>
        <dbReference type="ARBA" id="ARBA00023277"/>
    </source>
</evidence>
<keyword evidence="7" id="KW-0067">ATP-binding</keyword>
<keyword evidence="5" id="KW-0418">Kinase</keyword>
<dbReference type="InterPro" id="IPR043129">
    <property type="entry name" value="ATPase_NBD"/>
</dbReference>
<dbReference type="GO" id="GO:0046872">
    <property type="term" value="F:metal ion binding"/>
    <property type="evidence" value="ECO:0007669"/>
    <property type="project" value="UniProtKB-KW"/>
</dbReference>
<dbReference type="InterPro" id="IPR000600">
    <property type="entry name" value="ROK"/>
</dbReference>
<dbReference type="Pfam" id="PF00480">
    <property type="entry name" value="ROK"/>
    <property type="match status" value="1"/>
</dbReference>